<keyword evidence="3 4" id="KW-0732">Signal</keyword>
<organism evidence="6 7">
    <name type="scientific">Marinomonas ostreistagni</name>
    <dbReference type="NCBI Taxonomy" id="359209"/>
    <lineage>
        <taxon>Bacteria</taxon>
        <taxon>Pseudomonadati</taxon>
        <taxon>Pseudomonadota</taxon>
        <taxon>Gammaproteobacteria</taxon>
        <taxon>Oceanospirillales</taxon>
        <taxon>Oceanospirillaceae</taxon>
        <taxon>Marinomonas</taxon>
    </lineage>
</organism>
<evidence type="ECO:0000256" key="2">
    <source>
        <dbReference type="ARBA" id="ARBA00007639"/>
    </source>
</evidence>
<dbReference type="EMBL" id="JAEMUH010000004">
    <property type="protein sequence ID" value="MBJ7550093.1"/>
    <property type="molecule type" value="Genomic_DNA"/>
</dbReference>
<dbReference type="InterPro" id="IPR025997">
    <property type="entry name" value="SBP_2_dom"/>
</dbReference>
<keyword evidence="7" id="KW-1185">Reference proteome</keyword>
<dbReference type="Proteomes" id="UP000598488">
    <property type="component" value="Unassembled WGS sequence"/>
</dbReference>
<dbReference type="PANTHER" id="PTHR46847:SF1">
    <property type="entry name" value="D-ALLOSE-BINDING PERIPLASMIC PROTEIN-RELATED"/>
    <property type="match status" value="1"/>
</dbReference>
<reference evidence="6 7" key="1">
    <citation type="submission" date="2020-12" db="EMBL/GenBank/DDBJ databases">
        <title>Comparative genome analysis of fungal antagonists Marinomonas ostreistagni 398 and M. spartinae 468.</title>
        <authorList>
            <person name="Fields J.L."/>
            <person name="Mavrodi O.V."/>
            <person name="Biber P.D."/>
            <person name="Indest K.J."/>
            <person name="Mavrodi D.V."/>
        </authorList>
    </citation>
    <scope>NUCLEOTIDE SEQUENCE [LARGE SCALE GENOMIC DNA]</scope>
    <source>
        <strain evidence="6 7">USM7</strain>
    </source>
</reference>
<feature type="signal peptide" evidence="4">
    <location>
        <begin position="1"/>
        <end position="29"/>
    </location>
</feature>
<dbReference type="PANTHER" id="PTHR46847">
    <property type="entry name" value="D-ALLOSE-BINDING PERIPLASMIC PROTEIN-RELATED"/>
    <property type="match status" value="1"/>
</dbReference>
<comment type="subcellular location">
    <subcellularLocation>
        <location evidence="1">Cell envelope</location>
    </subcellularLocation>
</comment>
<proteinExistence type="inferred from homology"/>
<evidence type="ECO:0000256" key="4">
    <source>
        <dbReference type="SAM" id="SignalP"/>
    </source>
</evidence>
<evidence type="ECO:0000313" key="7">
    <source>
        <dbReference type="Proteomes" id="UP000598488"/>
    </source>
</evidence>
<dbReference type="Gene3D" id="3.40.50.2300">
    <property type="match status" value="2"/>
</dbReference>
<dbReference type="RefSeq" id="WP_199461732.1">
    <property type="nucleotide sequence ID" value="NZ_JAEMUH010000004.1"/>
</dbReference>
<comment type="similarity">
    <text evidence="2">Belongs to the bacterial solute-binding protein 2 family.</text>
</comment>
<feature type="chain" id="PRO_5046502076" evidence="4">
    <location>
        <begin position="30"/>
        <end position="372"/>
    </location>
</feature>
<evidence type="ECO:0000259" key="5">
    <source>
        <dbReference type="Pfam" id="PF13407"/>
    </source>
</evidence>
<evidence type="ECO:0000256" key="3">
    <source>
        <dbReference type="ARBA" id="ARBA00022729"/>
    </source>
</evidence>
<comment type="caution">
    <text evidence="6">The sequence shown here is derived from an EMBL/GenBank/DDBJ whole genome shotgun (WGS) entry which is preliminary data.</text>
</comment>
<sequence>MIRRTLLKALFIIPFLAVLLMQHSSLALAKTDNFTDLVEKVAFAIQEDSQWTGPTSGPKSLAGKQIIFIASDLRNDGVSSVAKGMTNAITELDWNLRLLDGNGSKLRQAAAINRALALQPDGIVLGGIDAKYHEQALQKAKALGITVIGWHAVNDLNNHPELGLFTNITTNAEEVGAIAAALAIVDAKEYAKVVIFTDSNYSIAQLKAQSMASTIDQCKRCELLSIEDIPLDNIANELPTTIARLLKQYPRQITHFLVINDLYIDFAIPSLIASGQNQHLLPKSISAGDGSVEAYHRIRNQSFQLATVPEPLFMQGWQIVDEFNRAFNRLPPSGYNAPVHLIVNENVEAIDRNIGVYDPKNSYREAYKRIWK</sequence>
<accession>A0ABS0Z8V2</accession>
<protein>
    <submittedName>
        <fullName evidence="6">Substrate-binding domain-containing protein</fullName>
    </submittedName>
</protein>
<evidence type="ECO:0000313" key="6">
    <source>
        <dbReference type="EMBL" id="MBJ7550093.1"/>
    </source>
</evidence>
<dbReference type="SUPFAM" id="SSF53822">
    <property type="entry name" value="Periplasmic binding protein-like I"/>
    <property type="match status" value="1"/>
</dbReference>
<dbReference type="InterPro" id="IPR028082">
    <property type="entry name" value="Peripla_BP_I"/>
</dbReference>
<evidence type="ECO:0000256" key="1">
    <source>
        <dbReference type="ARBA" id="ARBA00004196"/>
    </source>
</evidence>
<dbReference type="Pfam" id="PF13407">
    <property type="entry name" value="Peripla_BP_4"/>
    <property type="match status" value="1"/>
</dbReference>
<gene>
    <name evidence="6" type="ORF">JHD44_05335</name>
</gene>
<feature type="domain" description="Periplasmic binding protein" evidence="5">
    <location>
        <begin position="67"/>
        <end position="321"/>
    </location>
</feature>
<name>A0ABS0Z8V2_9GAMM</name>